<feature type="transmembrane region" description="Helical" evidence="11">
    <location>
        <begin position="102"/>
        <end position="122"/>
    </location>
</feature>
<evidence type="ECO:0000256" key="9">
    <source>
        <dbReference type="ARBA" id="ARBA00047280"/>
    </source>
</evidence>
<feature type="transmembrane region" description="Helical" evidence="11">
    <location>
        <begin position="249"/>
        <end position="273"/>
    </location>
</feature>
<keyword evidence="6" id="KW-0256">Endoplasmic reticulum</keyword>
<dbReference type="PANTHER" id="PTHR13046:SF0">
    <property type="entry name" value="CAAX PRENYL PROTEASE 2"/>
    <property type="match status" value="1"/>
</dbReference>
<feature type="transmembrane region" description="Helical" evidence="11">
    <location>
        <begin position="52"/>
        <end position="69"/>
    </location>
</feature>
<comment type="catalytic activity">
    <reaction evidence="9">
        <text>Hydrolyzes the peptide bond -P2-(S-farnesyl or geranylgeranyl)C-P1'-P2'-P3'-COOH where P1' and P2' are amino acids with aliphatic sidechains and P3' is any C-terminal residue.</text>
        <dbReference type="EC" id="3.4.26.1"/>
    </reaction>
</comment>
<evidence type="ECO:0000256" key="7">
    <source>
        <dbReference type="ARBA" id="ARBA00022989"/>
    </source>
</evidence>
<keyword evidence="5" id="KW-0378">Hydrolase</keyword>
<evidence type="ECO:0000256" key="6">
    <source>
        <dbReference type="ARBA" id="ARBA00022824"/>
    </source>
</evidence>
<feature type="transmembrane region" description="Helical" evidence="11">
    <location>
        <begin position="12"/>
        <end position="32"/>
    </location>
</feature>
<feature type="transmembrane region" description="Helical" evidence="11">
    <location>
        <begin position="293"/>
        <end position="314"/>
    </location>
</feature>
<keyword evidence="4 11" id="KW-0812">Transmembrane</keyword>
<dbReference type="AlphaFoldDB" id="A0A7S1N1P2"/>
<evidence type="ECO:0000256" key="3">
    <source>
        <dbReference type="ARBA" id="ARBA00022670"/>
    </source>
</evidence>
<gene>
    <name evidence="13" type="ORF">EGYM00392_LOCUS3035</name>
</gene>
<reference evidence="13" key="1">
    <citation type="submission" date="2021-01" db="EMBL/GenBank/DDBJ databases">
        <authorList>
            <person name="Corre E."/>
            <person name="Pelletier E."/>
            <person name="Niang G."/>
            <person name="Scheremetjew M."/>
            <person name="Finn R."/>
            <person name="Kale V."/>
            <person name="Holt S."/>
            <person name="Cochrane G."/>
            <person name="Meng A."/>
            <person name="Brown T."/>
            <person name="Cohen L."/>
        </authorList>
    </citation>
    <scope>NUCLEOTIDE SEQUENCE</scope>
    <source>
        <strain evidence="13">NIES-381</strain>
    </source>
</reference>
<name>A0A7S1N1P2_9EUGL</name>
<dbReference type="EC" id="3.4.26.1" evidence="10"/>
<dbReference type="InterPro" id="IPR003675">
    <property type="entry name" value="Rce1/LyrA-like_dom"/>
</dbReference>
<evidence type="ECO:0000256" key="10">
    <source>
        <dbReference type="ARBA" id="ARBA00049729"/>
    </source>
</evidence>
<organism evidence="13">
    <name type="scientific">Eutreptiella gymnastica</name>
    <dbReference type="NCBI Taxonomy" id="73025"/>
    <lineage>
        <taxon>Eukaryota</taxon>
        <taxon>Discoba</taxon>
        <taxon>Euglenozoa</taxon>
        <taxon>Euglenida</taxon>
        <taxon>Spirocuta</taxon>
        <taxon>Euglenophyceae</taxon>
        <taxon>Eutreptiales</taxon>
        <taxon>Eutreptiaceae</taxon>
        <taxon>Eutreptiella</taxon>
    </lineage>
</organism>
<proteinExistence type="inferred from homology"/>
<dbReference type="GO" id="GO:0004222">
    <property type="term" value="F:metalloendopeptidase activity"/>
    <property type="evidence" value="ECO:0007669"/>
    <property type="project" value="InterPro"/>
</dbReference>
<comment type="subcellular location">
    <subcellularLocation>
        <location evidence="1">Endoplasmic reticulum membrane</location>
        <topology evidence="1">Multi-pass membrane protein</topology>
    </subcellularLocation>
</comment>
<evidence type="ECO:0000256" key="8">
    <source>
        <dbReference type="ARBA" id="ARBA00023136"/>
    </source>
</evidence>
<dbReference type="GO" id="GO:0071586">
    <property type="term" value="P:CAAX-box protein processing"/>
    <property type="evidence" value="ECO:0007669"/>
    <property type="project" value="InterPro"/>
</dbReference>
<keyword evidence="3" id="KW-0645">Protease</keyword>
<feature type="domain" description="CAAX prenyl protease 2/Lysostaphin resistance protein A-like" evidence="12">
    <location>
        <begin position="172"/>
        <end position="280"/>
    </location>
</feature>
<protein>
    <recommendedName>
        <fullName evidence="10">intramembrane prenyl-peptidase Rce1</fullName>
        <ecNumber evidence="10">3.4.26.1</ecNumber>
    </recommendedName>
</protein>
<dbReference type="InterPro" id="IPR039731">
    <property type="entry name" value="Rce1"/>
</dbReference>
<evidence type="ECO:0000256" key="5">
    <source>
        <dbReference type="ARBA" id="ARBA00022801"/>
    </source>
</evidence>
<evidence type="ECO:0000313" key="13">
    <source>
        <dbReference type="EMBL" id="CAD8991989.1"/>
    </source>
</evidence>
<evidence type="ECO:0000256" key="2">
    <source>
        <dbReference type="ARBA" id="ARBA00006897"/>
    </source>
</evidence>
<evidence type="ECO:0000256" key="11">
    <source>
        <dbReference type="SAM" id="Phobius"/>
    </source>
</evidence>
<comment type="similarity">
    <text evidence="2">Belongs to the peptidase U48 family.</text>
</comment>
<evidence type="ECO:0000256" key="1">
    <source>
        <dbReference type="ARBA" id="ARBA00004477"/>
    </source>
</evidence>
<dbReference type="EMBL" id="HBGA01008481">
    <property type="protein sequence ID" value="CAD8991989.1"/>
    <property type="molecule type" value="Transcribed_RNA"/>
</dbReference>
<keyword evidence="8 11" id="KW-0472">Membrane</keyword>
<sequence length="327" mass="36404">MWDVPYKVQLTSIWFGVALAVMVTGSFVITMWLFRGATQASRDEPKTIRRRFASTILVSAVSMWAVVFVQPNDTVSRLQHATEVATPLRRLGLVFAPYMLDVAYTMCLNSCLFLGPLVLLCCEGWARRQRDVGRAGAATRDADNVDNQAACVSQSGSLLTTKGQAAENDGRQLLKLLRTYVVGPVTEEVVYRSAACYFLYFSGMSHTGTFLTSSGLFSLAHAHHLFELMYQEGIPLQQALFPVMFQMTFTFIFGMYGCYIYMGTGSLLCAVLLHTYCNWLGPPDFSFLGEPHAALVGTAYIVGLAAFWCIFFRFDLGLWSGSIFYLQ</sequence>
<keyword evidence="7 11" id="KW-1133">Transmembrane helix</keyword>
<accession>A0A7S1N1P2</accession>
<dbReference type="Pfam" id="PF02517">
    <property type="entry name" value="Rce1-like"/>
    <property type="match status" value="1"/>
</dbReference>
<evidence type="ECO:0000259" key="12">
    <source>
        <dbReference type="Pfam" id="PF02517"/>
    </source>
</evidence>
<dbReference type="GO" id="GO:0005789">
    <property type="term" value="C:endoplasmic reticulum membrane"/>
    <property type="evidence" value="ECO:0007669"/>
    <property type="project" value="UniProtKB-SubCell"/>
</dbReference>
<evidence type="ECO:0000256" key="4">
    <source>
        <dbReference type="ARBA" id="ARBA00022692"/>
    </source>
</evidence>
<dbReference type="PANTHER" id="PTHR13046">
    <property type="entry name" value="PROTEASE U48 CAAX PRENYL PROTEASE RCE1"/>
    <property type="match status" value="1"/>
</dbReference>